<feature type="domain" description="PA14" evidence="2">
    <location>
        <begin position="217"/>
        <end position="384"/>
    </location>
</feature>
<dbReference type="EMBL" id="AEYI02002153">
    <property type="protein sequence ID" value="KFG29532.1"/>
    <property type="molecule type" value="Genomic_DNA"/>
</dbReference>
<dbReference type="VEuPathDB" id="ToxoDB:TGP89_279440"/>
<organism evidence="3 4">
    <name type="scientific">Toxoplasma gondii p89</name>
    <dbReference type="NCBI Taxonomy" id="943119"/>
    <lineage>
        <taxon>Eukaryota</taxon>
        <taxon>Sar</taxon>
        <taxon>Alveolata</taxon>
        <taxon>Apicomplexa</taxon>
        <taxon>Conoidasida</taxon>
        <taxon>Coccidia</taxon>
        <taxon>Eucoccidiorida</taxon>
        <taxon>Eimeriorina</taxon>
        <taxon>Sarcocystidae</taxon>
        <taxon>Toxoplasma</taxon>
    </lineage>
</organism>
<proteinExistence type="predicted"/>
<reference evidence="3 4" key="1">
    <citation type="submission" date="2014-03" db="EMBL/GenBank/DDBJ databases">
        <authorList>
            <person name="Sibley D."/>
            <person name="Venepally P."/>
            <person name="Karamycheva S."/>
            <person name="Hadjithomas M."/>
            <person name="Khan A."/>
            <person name="Brunk B."/>
            <person name="Roos D."/>
            <person name="Caler E."/>
            <person name="Lorenzi H."/>
        </authorList>
    </citation>
    <scope>NUCLEOTIDE SEQUENCE [LARGE SCALE GENOMIC DNA]</scope>
    <source>
        <strain evidence="4">p89</strain>
    </source>
</reference>
<dbReference type="AlphaFoldDB" id="A0A086JBL4"/>
<sequence>MVKFYATAVAACFGLVGTSAQESGYDRQALQRLTEYRQVHRKTIDGRLCAAAFVQDNVTYTDCTDSKAPDGTVGRMWCYVEVQLLGKGIRDWDYCQDVVNYDDVRASARSLFHRKAAEMASAAHQMDTQVERLRDTVHRHLEVVSRKSNVVSGRSREAEDVLTGAQQSLSELQAGASKIHQLQQTIVSVKHDIAGDYEKAAANTLNCEVVRGYEDKPQADGLRASFYNNARFRGPPIAYADDRVLNAMWESSSPAKGVPYQDFSVRWDGYVMAPTTGRFEFAIHADCGARVFLDGSPIIVDRMPIPAEGSAFSDNPIRILEPTEDTGLRKTYSAPQQLEGGRRYRLRVEYFHLSALKFINADRAKVSLGWRSSSTPDQIIPTEYLFKGTSFPALRISGLSGDTFDMSLLENGVLAFTDSTEYLVADIPSKYEGSQMIRTRTNPSKSALQLEVSADAYIYVAVPHGGVRPVQHSAEHFQPLRFEDTGDSLSIYLVERDAVKASQQIPFDIHGGRTLAGVTGFSLPVGTSFMVFVAPARTAEQVCEGESQVASLTGSELFSSCTSSSYASAAYNCNAGFSGKNLDLPFGAWRTSSGHGVGQYIMVYFTEPVQLAAFQFKPLDDPTSWPTEISIEFPGSRDVQRIPVQAGDHTYQLSPHTTTAVKATITAMRDPLALVATGGSFSFIGSPCIQSASPVARRQEQSISIAFGGGASGFVPAGYVLDDGSAKAAHGSFFYGWDHETVPVNPKLCRQESSMTGGVSFPEPNCSEADKCSSLVDCNYPNSWSIDMPSYGSYRMVVGVGSPCGDAHANSLFINGVPFIVNEVLHAGQYSSVSAITRKNNKRYDTADDFLGNWSGLSHHFCDYHPHVKHSDYASIYQN</sequence>
<dbReference type="InterPro" id="IPR036943">
    <property type="entry name" value="FN_type2_sf"/>
</dbReference>
<name>A0A086JBL4_TOXGO</name>
<dbReference type="InterPro" id="IPR037524">
    <property type="entry name" value="PA14/GLEYA"/>
</dbReference>
<evidence type="ECO:0000256" key="1">
    <source>
        <dbReference type="SAM" id="SignalP"/>
    </source>
</evidence>
<comment type="caution">
    <text evidence="3">The sequence shown here is derived from an EMBL/GenBank/DDBJ whole genome shotgun (WGS) entry which is preliminary data.</text>
</comment>
<feature type="signal peptide" evidence="1">
    <location>
        <begin position="1"/>
        <end position="20"/>
    </location>
</feature>
<dbReference type="SMART" id="SM00758">
    <property type="entry name" value="PA14"/>
    <property type="match status" value="1"/>
</dbReference>
<protein>
    <submittedName>
        <fullName evidence="3">PA14 domain-containing protein</fullName>
    </submittedName>
</protein>
<evidence type="ECO:0000259" key="2">
    <source>
        <dbReference type="PROSITE" id="PS51820"/>
    </source>
</evidence>
<evidence type="ECO:0000313" key="4">
    <source>
        <dbReference type="Proteomes" id="UP000028828"/>
    </source>
</evidence>
<accession>A0A086JBL4</accession>
<dbReference type="InterPro" id="IPR011658">
    <property type="entry name" value="PA14_dom"/>
</dbReference>
<dbReference type="SUPFAM" id="SSF56988">
    <property type="entry name" value="Anthrax protective antigen"/>
    <property type="match status" value="1"/>
</dbReference>
<feature type="chain" id="PRO_5001808071" evidence="1">
    <location>
        <begin position="21"/>
        <end position="879"/>
    </location>
</feature>
<evidence type="ECO:0000313" key="3">
    <source>
        <dbReference type="EMBL" id="KFG29532.1"/>
    </source>
</evidence>
<dbReference type="Pfam" id="PF07691">
    <property type="entry name" value="PA14"/>
    <property type="match status" value="1"/>
</dbReference>
<keyword evidence="1" id="KW-0732">Signal</keyword>
<dbReference type="Gene3D" id="3.90.182.10">
    <property type="entry name" value="Toxin - Anthrax Protective Antigen,domain 1"/>
    <property type="match status" value="1"/>
</dbReference>
<gene>
    <name evidence="3" type="ORF">TGP89_279440</name>
</gene>
<dbReference type="PROSITE" id="PS51820">
    <property type="entry name" value="PA14"/>
    <property type="match status" value="1"/>
</dbReference>
<dbReference type="OrthoDB" id="329401at2759"/>
<dbReference type="Gene3D" id="2.10.10.10">
    <property type="entry name" value="Fibronectin, type II, collagen-binding"/>
    <property type="match status" value="1"/>
</dbReference>
<dbReference type="Proteomes" id="UP000028828">
    <property type="component" value="Unassembled WGS sequence"/>
</dbReference>